<organism evidence="2 3">
    <name type="scientific">Seminavis robusta</name>
    <dbReference type="NCBI Taxonomy" id="568900"/>
    <lineage>
        <taxon>Eukaryota</taxon>
        <taxon>Sar</taxon>
        <taxon>Stramenopiles</taxon>
        <taxon>Ochrophyta</taxon>
        <taxon>Bacillariophyta</taxon>
        <taxon>Bacillariophyceae</taxon>
        <taxon>Bacillariophycidae</taxon>
        <taxon>Naviculales</taxon>
        <taxon>Naviculaceae</taxon>
        <taxon>Seminavis</taxon>
    </lineage>
</organism>
<accession>A0A9N8DJJ8</accession>
<evidence type="ECO:0000313" key="2">
    <source>
        <dbReference type="EMBL" id="CAB9501725.1"/>
    </source>
</evidence>
<evidence type="ECO:0000313" key="3">
    <source>
        <dbReference type="Proteomes" id="UP001153069"/>
    </source>
</evidence>
<keyword evidence="1" id="KW-0732">Signal</keyword>
<gene>
    <name evidence="2" type="ORF">SEMRO_116_G057180.1</name>
</gene>
<keyword evidence="3" id="KW-1185">Reference proteome</keyword>
<name>A0A9N8DJJ8_9STRA</name>
<reference evidence="2" key="1">
    <citation type="submission" date="2020-06" db="EMBL/GenBank/DDBJ databases">
        <authorList>
            <consortium name="Plant Systems Biology data submission"/>
        </authorList>
    </citation>
    <scope>NUCLEOTIDE SEQUENCE</scope>
    <source>
        <strain evidence="2">D6</strain>
    </source>
</reference>
<comment type="caution">
    <text evidence="2">The sequence shown here is derived from an EMBL/GenBank/DDBJ whole genome shotgun (WGS) entry which is preliminary data.</text>
</comment>
<protein>
    <submittedName>
        <fullName evidence="2">Uncharacterized protein</fullName>
    </submittedName>
</protein>
<dbReference type="AlphaFoldDB" id="A0A9N8DJJ8"/>
<evidence type="ECO:0000256" key="1">
    <source>
        <dbReference type="SAM" id="SignalP"/>
    </source>
</evidence>
<feature type="signal peptide" evidence="1">
    <location>
        <begin position="1"/>
        <end position="19"/>
    </location>
</feature>
<feature type="chain" id="PRO_5040231671" evidence="1">
    <location>
        <begin position="20"/>
        <end position="535"/>
    </location>
</feature>
<sequence>MMKTVTLLLLTWMAAAAKAQTGIPIDDTRFRGAAHHIGSSAAIRNDTNVARRIWPYTPYREAKLMGKIERQLGGSCDAIEVFDIENLNDESSIFDLPGGLNAIDLVKEQLVEAESEVASSIISILIPQVAREDGADVSQLGEETGVDACEPIDFVNVGDVLAFGIEQETSGIGFCAALNPCTHTYAIGQTGIIPDVGIAGIIFVTLDAVGFSLTKQLGKETLNRMWDGTGEPEEIFVDGHVAVRGTGSMGIKFSNKVSATINVDISLIIDVDPNNNGIGPNSQALKDKDDDSASVDFEILLSGEAGVVFEVESSLGDGETEVNEVDLSGIITVEADMYLYVSGTETKLMLAASINIMLEGICSLSPYAAVICEIFDGDSELEGAVRAYADKTGFGVQLELSGYIGLNNDFLEDVLNWPSDGHSFSFGVTLGYRGSTIYACAQVDGKESCFHRCDKDSQCDDDQFCDLLGFCIKKKNVASVCHKNSVCKSSYCVGGFCSECPTIDKTTGCNAETQFCTQKIDKIGYRLSLMWAIVA</sequence>
<dbReference type="Proteomes" id="UP001153069">
    <property type="component" value="Unassembled WGS sequence"/>
</dbReference>
<proteinExistence type="predicted"/>
<dbReference type="EMBL" id="CAICTM010000115">
    <property type="protein sequence ID" value="CAB9501725.1"/>
    <property type="molecule type" value="Genomic_DNA"/>
</dbReference>